<accession>A0ABU3SVT6</accession>
<dbReference type="InterPro" id="IPR016181">
    <property type="entry name" value="Acyl_CoA_acyltransferase"/>
</dbReference>
<dbReference type="Gene3D" id="3.40.630.30">
    <property type="match status" value="1"/>
</dbReference>
<proteinExistence type="predicted"/>
<evidence type="ECO:0000313" key="2">
    <source>
        <dbReference type="Proteomes" id="UP001247805"/>
    </source>
</evidence>
<dbReference type="Proteomes" id="UP001247805">
    <property type="component" value="Unassembled WGS sequence"/>
</dbReference>
<sequence length="184" mass="21532">MSLKLKVATLENVAEVLTLHYKYQVDSISEQDKQDGFITTAFTESHLTRLIEDENGLFIAIKNDKIVAYAMSASWQFWCQWPMFQYMVDNLDDSTLNQNRLTIDNSYQYGPVCVDKSVRGQGVFEEIFNFSLQNMAKRYPFMVTFINKINTRSYQAHTRKVQLNVINEFSFNNNQYFKLACNTH</sequence>
<gene>
    <name evidence="1" type="ORF">RS130_09460</name>
</gene>
<dbReference type="EMBL" id="JAWDIO010000002">
    <property type="protein sequence ID" value="MDU0354134.1"/>
    <property type="molecule type" value="Genomic_DNA"/>
</dbReference>
<name>A0ABU3SVT6_9ALTE</name>
<dbReference type="SUPFAM" id="SSF55729">
    <property type="entry name" value="Acyl-CoA N-acyltransferases (Nat)"/>
    <property type="match status" value="1"/>
</dbReference>
<dbReference type="RefSeq" id="WP_316025755.1">
    <property type="nucleotide sequence ID" value="NZ_JAWDIO010000002.1"/>
</dbReference>
<comment type="caution">
    <text evidence="1">The sequence shown here is derived from an EMBL/GenBank/DDBJ whole genome shotgun (WGS) entry which is preliminary data.</text>
</comment>
<protein>
    <submittedName>
        <fullName evidence="1">GNAT family acetyltransferase</fullName>
    </submittedName>
</protein>
<evidence type="ECO:0000313" key="1">
    <source>
        <dbReference type="EMBL" id="MDU0354134.1"/>
    </source>
</evidence>
<reference evidence="1 2" key="1">
    <citation type="submission" date="2023-10" db="EMBL/GenBank/DDBJ databases">
        <title>Glaciecola aquimarina strain GGW-M5 nov., isolated from a coastal seawater.</title>
        <authorList>
            <person name="Bayburt H."/>
            <person name="Kim J.M."/>
            <person name="Choi B.J."/>
            <person name="Jeon C.O."/>
        </authorList>
    </citation>
    <scope>NUCLEOTIDE SEQUENCE [LARGE SCALE GENOMIC DNA]</scope>
    <source>
        <strain evidence="1 2">KCTC 32108</strain>
    </source>
</reference>
<organism evidence="1 2">
    <name type="scientific">Paraglaciecola aquimarina</name>
    <dbReference type="NCBI Taxonomy" id="1235557"/>
    <lineage>
        <taxon>Bacteria</taxon>
        <taxon>Pseudomonadati</taxon>
        <taxon>Pseudomonadota</taxon>
        <taxon>Gammaproteobacteria</taxon>
        <taxon>Alteromonadales</taxon>
        <taxon>Alteromonadaceae</taxon>
        <taxon>Paraglaciecola</taxon>
    </lineage>
</organism>
<keyword evidence="2" id="KW-1185">Reference proteome</keyword>